<protein>
    <recommendedName>
        <fullName evidence="3">GAG-pre-integrase domain-containing protein</fullName>
    </recommendedName>
</protein>
<evidence type="ECO:0000313" key="1">
    <source>
        <dbReference type="EMBL" id="VVC45368.1"/>
    </source>
</evidence>
<gene>
    <name evidence="1" type="ORF">CINCED_3A008688</name>
</gene>
<reference evidence="1 2" key="1">
    <citation type="submission" date="2019-08" db="EMBL/GenBank/DDBJ databases">
        <authorList>
            <person name="Alioto T."/>
            <person name="Alioto T."/>
            <person name="Gomez Garrido J."/>
        </authorList>
    </citation>
    <scope>NUCLEOTIDE SEQUENCE [LARGE SCALE GENOMIC DNA]</scope>
</reference>
<name>A0A5E4NT35_9HEMI</name>
<dbReference type="OrthoDB" id="8060515at2759"/>
<proteinExistence type="predicted"/>
<dbReference type="EMBL" id="CABPRJ010002400">
    <property type="protein sequence ID" value="VVC45368.1"/>
    <property type="molecule type" value="Genomic_DNA"/>
</dbReference>
<dbReference type="AlphaFoldDB" id="A0A5E4NT35"/>
<evidence type="ECO:0000313" key="2">
    <source>
        <dbReference type="Proteomes" id="UP000325440"/>
    </source>
</evidence>
<keyword evidence="2" id="KW-1185">Reference proteome</keyword>
<dbReference type="Proteomes" id="UP000325440">
    <property type="component" value="Unassembled WGS sequence"/>
</dbReference>
<sequence length="91" mass="10612">MSNVPCAPDVTHKLMSVKRLEKNGLTVKFCEQKAQIYKTTDLFVERIRKDKRYDIIMSEKEQSEANLATTETTSSWHKRYGHISKPNLVRL</sequence>
<evidence type="ECO:0008006" key="3">
    <source>
        <dbReference type="Google" id="ProtNLM"/>
    </source>
</evidence>
<accession>A0A5E4NT35</accession>
<organism evidence="1 2">
    <name type="scientific">Cinara cedri</name>
    <dbReference type="NCBI Taxonomy" id="506608"/>
    <lineage>
        <taxon>Eukaryota</taxon>
        <taxon>Metazoa</taxon>
        <taxon>Ecdysozoa</taxon>
        <taxon>Arthropoda</taxon>
        <taxon>Hexapoda</taxon>
        <taxon>Insecta</taxon>
        <taxon>Pterygota</taxon>
        <taxon>Neoptera</taxon>
        <taxon>Paraneoptera</taxon>
        <taxon>Hemiptera</taxon>
        <taxon>Sternorrhyncha</taxon>
        <taxon>Aphidomorpha</taxon>
        <taxon>Aphidoidea</taxon>
        <taxon>Aphididae</taxon>
        <taxon>Lachninae</taxon>
        <taxon>Cinara</taxon>
    </lineage>
</organism>